<accession>A0ACA9MDN4</accession>
<evidence type="ECO:0000313" key="1">
    <source>
        <dbReference type="EMBL" id="CAG8584361.1"/>
    </source>
</evidence>
<organism evidence="1 2">
    <name type="scientific">Acaulospora colombiana</name>
    <dbReference type="NCBI Taxonomy" id="27376"/>
    <lineage>
        <taxon>Eukaryota</taxon>
        <taxon>Fungi</taxon>
        <taxon>Fungi incertae sedis</taxon>
        <taxon>Mucoromycota</taxon>
        <taxon>Glomeromycotina</taxon>
        <taxon>Glomeromycetes</taxon>
        <taxon>Diversisporales</taxon>
        <taxon>Acaulosporaceae</taxon>
        <taxon>Acaulospora</taxon>
    </lineage>
</organism>
<keyword evidence="2" id="KW-1185">Reference proteome</keyword>
<protein>
    <submittedName>
        <fullName evidence="1">9929_t:CDS:1</fullName>
    </submittedName>
</protein>
<comment type="caution">
    <text evidence="1">The sequence shown here is derived from an EMBL/GenBank/DDBJ whole genome shotgun (WGS) entry which is preliminary data.</text>
</comment>
<dbReference type="EMBL" id="CAJVPT010012026">
    <property type="protein sequence ID" value="CAG8584361.1"/>
    <property type="molecule type" value="Genomic_DNA"/>
</dbReference>
<proteinExistence type="predicted"/>
<feature type="non-terminal residue" evidence="1">
    <location>
        <position position="1"/>
    </location>
</feature>
<gene>
    <name evidence="1" type="ORF">ACOLOM_LOCUS6086</name>
</gene>
<reference evidence="1" key="1">
    <citation type="submission" date="2021-06" db="EMBL/GenBank/DDBJ databases">
        <authorList>
            <person name="Kallberg Y."/>
            <person name="Tangrot J."/>
            <person name="Rosling A."/>
        </authorList>
    </citation>
    <scope>NUCLEOTIDE SEQUENCE</scope>
    <source>
        <strain evidence="1">CL356</strain>
    </source>
</reference>
<evidence type="ECO:0000313" key="2">
    <source>
        <dbReference type="Proteomes" id="UP000789525"/>
    </source>
</evidence>
<sequence>FDLGSLSTSTILKYLQTYNLAPVVQPSPLSAQHPSSPTTALLKPPGSQSRSRAQGQGKYWEDDMRKSVGPNGITANGQYHNNTSALGLSSTSLGPPVANDTTALYDIEEARMALIRIAQAHWDSNNLGYGPTYTSAPARINEREVIEDFMIALRAKGKFLDFHYFQTPRLTDCITELAIRLTI</sequence>
<dbReference type="Proteomes" id="UP000789525">
    <property type="component" value="Unassembled WGS sequence"/>
</dbReference>
<name>A0ACA9MDN4_9GLOM</name>